<comment type="caution">
    <text evidence="1">The sequence shown here is derived from an EMBL/GenBank/DDBJ whole genome shotgun (WGS) entry which is preliminary data.</text>
</comment>
<protein>
    <submittedName>
        <fullName evidence="1">Uncharacterized protein</fullName>
    </submittedName>
</protein>
<proteinExistence type="predicted"/>
<gene>
    <name evidence="1" type="ORF">THF1D04_20424</name>
</gene>
<sequence>MSALSDEKLIQSKFLLWHERNMACRTMLDRILAHLTSLCVASFAQNNENNYEAFS</sequence>
<accession>A0AAU9Q4U8</accession>
<dbReference type="AlphaFoldDB" id="A0AAU9Q4U8"/>
<reference evidence="1" key="1">
    <citation type="submission" date="2022-01" db="EMBL/GenBank/DDBJ databases">
        <authorList>
            <person name="Lagorce A."/>
        </authorList>
    </citation>
    <scope>NUCLEOTIDE SEQUENCE</scope>
    <source>
        <strain evidence="1">Th15_F1_D04</strain>
    </source>
</reference>
<organism evidence="1 2">
    <name type="scientific">Vibrio owensii</name>
    <dbReference type="NCBI Taxonomy" id="696485"/>
    <lineage>
        <taxon>Bacteria</taxon>
        <taxon>Pseudomonadati</taxon>
        <taxon>Pseudomonadota</taxon>
        <taxon>Gammaproteobacteria</taxon>
        <taxon>Vibrionales</taxon>
        <taxon>Vibrionaceae</taxon>
        <taxon>Vibrio</taxon>
    </lineage>
</organism>
<evidence type="ECO:0000313" key="1">
    <source>
        <dbReference type="EMBL" id="CAH1526748.1"/>
    </source>
</evidence>
<evidence type="ECO:0000313" key="2">
    <source>
        <dbReference type="Proteomes" id="UP001295420"/>
    </source>
</evidence>
<name>A0AAU9Q4U8_9VIBR</name>
<dbReference type="EMBL" id="CAKMTQ010000012">
    <property type="protein sequence ID" value="CAH1526748.1"/>
    <property type="molecule type" value="Genomic_DNA"/>
</dbReference>
<dbReference type="Proteomes" id="UP001295420">
    <property type="component" value="Unassembled WGS sequence"/>
</dbReference>